<dbReference type="Proteomes" id="UP001321344">
    <property type="component" value="Unassembled WGS sequence"/>
</dbReference>
<organism evidence="1 2">
    <name type="scientific">Aquirufa aurantiipilula</name>
    <dbReference type="NCBI Taxonomy" id="2696561"/>
    <lineage>
        <taxon>Bacteria</taxon>
        <taxon>Pseudomonadati</taxon>
        <taxon>Bacteroidota</taxon>
        <taxon>Cytophagia</taxon>
        <taxon>Cytophagales</taxon>
        <taxon>Flectobacillaceae</taxon>
        <taxon>Aquirufa</taxon>
    </lineage>
</organism>
<dbReference type="EMBL" id="JARJOW010000003">
    <property type="protein sequence ID" value="MDF5690284.1"/>
    <property type="molecule type" value="Genomic_DNA"/>
</dbReference>
<sequence length="148" mass="17483">MSTVYYISRKIPKSNILSNTDIRIVKDSENNEFLEDKYGNVLSINPQMVTKGDISDRYLDTENIRELTRYGGNNALYIIDTLVREFNMVYFSDDGFENLYRPAEESHDPDLISNIKKDMMYTHGYKYINKDSIMIPKRTENDYKKETY</sequence>
<evidence type="ECO:0000313" key="1">
    <source>
        <dbReference type="EMBL" id="MDF5690284.1"/>
    </source>
</evidence>
<proteinExistence type="predicted"/>
<evidence type="ECO:0000313" key="2">
    <source>
        <dbReference type="Proteomes" id="UP001321344"/>
    </source>
</evidence>
<comment type="caution">
    <text evidence="1">The sequence shown here is derived from an EMBL/GenBank/DDBJ whole genome shotgun (WGS) entry which is preliminary data.</text>
</comment>
<dbReference type="RefSeq" id="WP_276343950.1">
    <property type="nucleotide sequence ID" value="NZ_JARJOW010000003.1"/>
</dbReference>
<accession>A0ABT6BK22</accession>
<evidence type="ECO:0008006" key="3">
    <source>
        <dbReference type="Google" id="ProtNLM"/>
    </source>
</evidence>
<name>A0ABT6BK22_9BACT</name>
<reference evidence="1 2" key="1">
    <citation type="submission" date="2023-03" db="EMBL/GenBank/DDBJ databases">
        <title>Genome sequencing of Aquirufa.</title>
        <authorList>
            <person name="Pitt A."/>
            <person name="Hahn M.W."/>
        </authorList>
    </citation>
    <scope>NUCLEOTIDE SEQUENCE [LARGE SCALE GENOMIC DNA]</scope>
    <source>
        <strain evidence="1 2">WAEICH-18A</strain>
    </source>
</reference>
<gene>
    <name evidence="1" type="ORF">PQG43_05375</name>
</gene>
<protein>
    <recommendedName>
        <fullName evidence="3">DUF4238 domain-containing protein</fullName>
    </recommendedName>
</protein>
<keyword evidence="2" id="KW-1185">Reference proteome</keyword>